<feature type="transmembrane region" description="Helical" evidence="2">
    <location>
        <begin position="52"/>
        <end position="73"/>
    </location>
</feature>
<keyword evidence="2" id="KW-0472">Membrane</keyword>
<name>A0ABQ2IH36_9MICO</name>
<comment type="caution">
    <text evidence="3">The sequence shown here is derived from an EMBL/GenBank/DDBJ whole genome shotgun (WGS) entry which is preliminary data.</text>
</comment>
<evidence type="ECO:0000313" key="4">
    <source>
        <dbReference type="Proteomes" id="UP000623461"/>
    </source>
</evidence>
<evidence type="ECO:0000313" key="3">
    <source>
        <dbReference type="EMBL" id="GGN08257.1"/>
    </source>
</evidence>
<evidence type="ECO:0000256" key="1">
    <source>
        <dbReference type="SAM" id="MobiDB-lite"/>
    </source>
</evidence>
<feature type="region of interest" description="Disordered" evidence="1">
    <location>
        <begin position="81"/>
        <end position="100"/>
    </location>
</feature>
<dbReference type="Proteomes" id="UP000623461">
    <property type="component" value="Unassembled WGS sequence"/>
</dbReference>
<keyword evidence="2" id="KW-0812">Transmembrane</keyword>
<feature type="transmembrane region" description="Helical" evidence="2">
    <location>
        <begin position="26"/>
        <end position="46"/>
    </location>
</feature>
<evidence type="ECO:0000256" key="2">
    <source>
        <dbReference type="SAM" id="Phobius"/>
    </source>
</evidence>
<protein>
    <recommendedName>
        <fullName evidence="5">DUF3329 domain-containing protein</fullName>
    </recommendedName>
</protein>
<sequence>MIAAVRGHRPRTDHTTWSTALDWAQLYPALAGWRVVGGACFVWLTVRGVFEPFTWLVGGFACYLLGEAAWATFAASRIRRSPGPVDPGQPQARTVGNASS</sequence>
<feature type="compositionally biased region" description="Polar residues" evidence="1">
    <location>
        <begin position="91"/>
        <end position="100"/>
    </location>
</feature>
<proteinExistence type="predicted"/>
<accession>A0ABQ2IH36</accession>
<reference evidence="4" key="1">
    <citation type="journal article" date="2019" name="Int. J. Syst. Evol. Microbiol.">
        <title>The Global Catalogue of Microorganisms (GCM) 10K type strain sequencing project: providing services to taxonomists for standard genome sequencing and annotation.</title>
        <authorList>
            <consortium name="The Broad Institute Genomics Platform"/>
            <consortium name="The Broad Institute Genome Sequencing Center for Infectious Disease"/>
            <person name="Wu L."/>
            <person name="Ma J."/>
        </authorList>
    </citation>
    <scope>NUCLEOTIDE SEQUENCE [LARGE SCALE GENOMIC DNA]</scope>
    <source>
        <strain evidence="4">JCM 1365</strain>
    </source>
</reference>
<keyword evidence="4" id="KW-1185">Reference proteome</keyword>
<evidence type="ECO:0008006" key="5">
    <source>
        <dbReference type="Google" id="ProtNLM"/>
    </source>
</evidence>
<gene>
    <name evidence="3" type="ORF">GCM10009721_40090</name>
</gene>
<keyword evidence="2" id="KW-1133">Transmembrane helix</keyword>
<dbReference type="EMBL" id="BMNZ01000010">
    <property type="protein sequence ID" value="GGN08257.1"/>
    <property type="molecule type" value="Genomic_DNA"/>
</dbReference>
<organism evidence="3 4">
    <name type="scientific">Terrabacter tumescens</name>
    <dbReference type="NCBI Taxonomy" id="60443"/>
    <lineage>
        <taxon>Bacteria</taxon>
        <taxon>Bacillati</taxon>
        <taxon>Actinomycetota</taxon>
        <taxon>Actinomycetes</taxon>
        <taxon>Micrococcales</taxon>
        <taxon>Intrasporangiaceae</taxon>
        <taxon>Terrabacter</taxon>
    </lineage>
</organism>